<evidence type="ECO:0000259" key="5">
    <source>
        <dbReference type="Pfam" id="PF03358"/>
    </source>
</evidence>
<dbReference type="InterPro" id="IPR029039">
    <property type="entry name" value="Flavoprotein-like_sf"/>
</dbReference>
<keyword evidence="2" id="KW-0288">FMN</keyword>
<dbReference type="PANTHER" id="PTHR43408:SF2">
    <property type="entry name" value="FMN REDUCTASE (NADPH)"/>
    <property type="match status" value="1"/>
</dbReference>
<dbReference type="EMBL" id="WLYK01000009">
    <property type="protein sequence ID" value="MTD16489.1"/>
    <property type="molecule type" value="Genomic_DNA"/>
</dbReference>
<evidence type="ECO:0000256" key="1">
    <source>
        <dbReference type="ARBA" id="ARBA00022630"/>
    </source>
</evidence>
<dbReference type="Proteomes" id="UP000460221">
    <property type="component" value="Unassembled WGS sequence"/>
</dbReference>
<gene>
    <name evidence="6" type="ORF">GIS00_21365</name>
</gene>
<evidence type="ECO:0000313" key="7">
    <source>
        <dbReference type="Proteomes" id="UP000460221"/>
    </source>
</evidence>
<dbReference type="PANTHER" id="PTHR43408">
    <property type="entry name" value="FMN REDUCTASE (NADPH)"/>
    <property type="match status" value="1"/>
</dbReference>
<dbReference type="InterPro" id="IPR005025">
    <property type="entry name" value="FMN_Rdtase-like_dom"/>
</dbReference>
<dbReference type="InterPro" id="IPR051814">
    <property type="entry name" value="NAD(P)H-dep_FMN_reductase"/>
</dbReference>
<sequence>MTASSVRLAVVTAGLGTPSASRLLADRLADSAVAALAAQGVAASVEVVELREHARDLADNLVTGFAGARLQVAIDTVLGADGVIVISPVFSASFSGLFKTFFDVLDPESLEGKPVLIGATGGSARHSLVTEHAIRPLLSYLRTVPVPTAVYAATEDFGRADADAALDARILRAGEQLASLVAGAVPSAAVPSVAGPSAAGPAISPAPETGNAGDSAGRQGFALGGFERLLAAHSG</sequence>
<organism evidence="6 7">
    <name type="scientific">Nakamurella alba</name>
    <dbReference type="NCBI Taxonomy" id="2665158"/>
    <lineage>
        <taxon>Bacteria</taxon>
        <taxon>Bacillati</taxon>
        <taxon>Actinomycetota</taxon>
        <taxon>Actinomycetes</taxon>
        <taxon>Nakamurellales</taxon>
        <taxon>Nakamurellaceae</taxon>
        <taxon>Nakamurella</taxon>
    </lineage>
</organism>
<protein>
    <submittedName>
        <fullName evidence="6">NADPH-dependent FMN reductase</fullName>
    </submittedName>
</protein>
<dbReference type="GO" id="GO:0016491">
    <property type="term" value="F:oxidoreductase activity"/>
    <property type="evidence" value="ECO:0007669"/>
    <property type="project" value="UniProtKB-KW"/>
</dbReference>
<reference evidence="6 7" key="1">
    <citation type="submission" date="2019-11" db="EMBL/GenBank/DDBJ databases">
        <authorList>
            <person name="Jiang L.-Q."/>
        </authorList>
    </citation>
    <scope>NUCLEOTIDE SEQUENCE [LARGE SCALE GENOMIC DNA]</scope>
    <source>
        <strain evidence="6 7">YIM 132087</strain>
    </source>
</reference>
<dbReference type="Gene3D" id="3.40.50.360">
    <property type="match status" value="1"/>
</dbReference>
<keyword evidence="1" id="KW-0285">Flavoprotein</keyword>
<accession>A0A7K1FSX1</accession>
<feature type="compositionally biased region" description="Low complexity" evidence="4">
    <location>
        <begin position="196"/>
        <end position="207"/>
    </location>
</feature>
<name>A0A7K1FSX1_9ACTN</name>
<proteinExistence type="predicted"/>
<dbReference type="RefSeq" id="WP_154770453.1">
    <property type="nucleotide sequence ID" value="NZ_WLYK01000009.1"/>
</dbReference>
<feature type="region of interest" description="Disordered" evidence="4">
    <location>
        <begin position="196"/>
        <end position="217"/>
    </location>
</feature>
<feature type="domain" description="NADPH-dependent FMN reductase-like" evidence="5">
    <location>
        <begin position="7"/>
        <end position="155"/>
    </location>
</feature>
<comment type="caution">
    <text evidence="6">The sequence shown here is derived from an EMBL/GenBank/DDBJ whole genome shotgun (WGS) entry which is preliminary data.</text>
</comment>
<dbReference type="Pfam" id="PF03358">
    <property type="entry name" value="FMN_red"/>
    <property type="match status" value="1"/>
</dbReference>
<evidence type="ECO:0000256" key="2">
    <source>
        <dbReference type="ARBA" id="ARBA00022643"/>
    </source>
</evidence>
<dbReference type="NCBIfam" id="TIGR04037">
    <property type="entry name" value="LLM_duo_CE1759"/>
    <property type="match status" value="1"/>
</dbReference>
<evidence type="ECO:0000256" key="3">
    <source>
        <dbReference type="ARBA" id="ARBA00023002"/>
    </source>
</evidence>
<keyword evidence="7" id="KW-1185">Reference proteome</keyword>
<dbReference type="InterPro" id="IPR023932">
    <property type="entry name" value="CE1759_FMN_reduct"/>
</dbReference>
<dbReference type="SUPFAM" id="SSF52218">
    <property type="entry name" value="Flavoproteins"/>
    <property type="match status" value="1"/>
</dbReference>
<dbReference type="AlphaFoldDB" id="A0A7K1FSX1"/>
<keyword evidence="3" id="KW-0560">Oxidoreductase</keyword>
<evidence type="ECO:0000313" key="6">
    <source>
        <dbReference type="EMBL" id="MTD16489.1"/>
    </source>
</evidence>
<evidence type="ECO:0000256" key="4">
    <source>
        <dbReference type="SAM" id="MobiDB-lite"/>
    </source>
</evidence>